<accession>A0A0D8B6S2</accession>
<dbReference type="Pfam" id="PF04014">
    <property type="entry name" value="MazE_antitoxin"/>
    <property type="match status" value="1"/>
</dbReference>
<evidence type="ECO:0000313" key="4">
    <source>
        <dbReference type="Proteomes" id="UP000032545"/>
    </source>
</evidence>
<keyword evidence="1" id="KW-0238">DNA-binding</keyword>
<name>A0A0D8B6S2_9ACTN</name>
<dbReference type="InterPro" id="IPR007159">
    <property type="entry name" value="SpoVT-AbrB_dom"/>
</dbReference>
<evidence type="ECO:0000259" key="2">
    <source>
        <dbReference type="PROSITE" id="PS51740"/>
    </source>
</evidence>
<organism evidence="3 4">
    <name type="scientific">Frankia torreyi</name>
    <dbReference type="NCBI Taxonomy" id="1856"/>
    <lineage>
        <taxon>Bacteria</taxon>
        <taxon>Bacillati</taxon>
        <taxon>Actinomycetota</taxon>
        <taxon>Actinomycetes</taxon>
        <taxon>Frankiales</taxon>
        <taxon>Frankiaceae</taxon>
        <taxon>Frankia</taxon>
    </lineage>
</organism>
<comment type="caution">
    <text evidence="3">The sequence shown here is derived from an EMBL/GenBank/DDBJ whole genome shotgun (WGS) entry which is preliminary data.</text>
</comment>
<evidence type="ECO:0000313" key="3">
    <source>
        <dbReference type="EMBL" id="KJE19866.1"/>
    </source>
</evidence>
<feature type="domain" description="SpoVT-AbrB" evidence="2">
    <location>
        <begin position="3"/>
        <end position="48"/>
    </location>
</feature>
<protein>
    <submittedName>
        <fullName evidence="3">Growth regulator</fullName>
    </submittedName>
</protein>
<dbReference type="PATRIC" id="fig|1502723.3.peg.6636"/>
<evidence type="ECO:0000256" key="1">
    <source>
        <dbReference type="PROSITE-ProRule" id="PRU01076"/>
    </source>
</evidence>
<dbReference type="EMBL" id="JYFN01000081">
    <property type="protein sequence ID" value="KJE19866.1"/>
    <property type="molecule type" value="Genomic_DNA"/>
</dbReference>
<gene>
    <name evidence="3" type="ORF">FF36_05853</name>
</gene>
<dbReference type="RefSeq" id="WP_044888284.1">
    <property type="nucleotide sequence ID" value="NZ_JYFN01000081.1"/>
</dbReference>
<proteinExistence type="predicted"/>
<dbReference type="AlphaFoldDB" id="A0A0D8B6S2"/>
<reference evidence="3 4" key="2">
    <citation type="journal article" date="2016" name="Genome Announc.">
        <title>Permanent Draft Genome Sequences for Two Variants of Frankia sp. Strain CpI1, the First Frankia Strain Isolated from Root Nodules of Comptonia peregrina.</title>
        <authorList>
            <person name="Oshone R."/>
            <person name="Hurst S.G.IV."/>
            <person name="Abebe-Akele F."/>
            <person name="Simpson S."/>
            <person name="Morris K."/>
            <person name="Thomas W.K."/>
            <person name="Tisa L.S."/>
        </authorList>
    </citation>
    <scope>NUCLEOTIDE SEQUENCE [LARGE SCALE GENOMIC DNA]</scope>
    <source>
        <strain evidence="4">CpI1-S</strain>
    </source>
</reference>
<dbReference type="GO" id="GO:0003677">
    <property type="term" value="F:DNA binding"/>
    <property type="evidence" value="ECO:0007669"/>
    <property type="project" value="UniProtKB-UniRule"/>
</dbReference>
<dbReference type="Gene3D" id="2.10.260.10">
    <property type="match status" value="1"/>
</dbReference>
<dbReference type="OrthoDB" id="3215030at2"/>
<reference evidence="4" key="1">
    <citation type="submission" date="2015-02" db="EMBL/GenBank/DDBJ databases">
        <title>Draft Genome of Frankia sp. CpI1-S.</title>
        <authorList>
            <person name="Oshone R.T."/>
            <person name="Ngom M."/>
            <person name="Ghodhbane-Gtari F."/>
            <person name="Gtari M."/>
            <person name="Morris K."/>
            <person name="Thomas K."/>
            <person name="Sen A."/>
            <person name="Tisa L.S."/>
        </authorList>
    </citation>
    <scope>NUCLEOTIDE SEQUENCE [LARGE SCALE GENOMIC DNA]</scope>
    <source>
        <strain evidence="4">CpI1-S</strain>
    </source>
</reference>
<sequence>MRKKVVTIGNSAGITISPAELRALGIGPGDTVEVTVRAGVLEARAVSRYEDASLPDLMAVINAARTRP</sequence>
<dbReference type="Proteomes" id="UP000032545">
    <property type="component" value="Unassembled WGS sequence"/>
</dbReference>
<dbReference type="PROSITE" id="PS51740">
    <property type="entry name" value="SPOVT_ABRB"/>
    <property type="match status" value="1"/>
</dbReference>
<dbReference type="SUPFAM" id="SSF89447">
    <property type="entry name" value="AbrB/MazE/MraZ-like"/>
    <property type="match status" value="1"/>
</dbReference>
<keyword evidence="4" id="KW-1185">Reference proteome</keyword>
<dbReference type="InterPro" id="IPR037914">
    <property type="entry name" value="SpoVT-AbrB_sf"/>
</dbReference>
<dbReference type="SMART" id="SM00966">
    <property type="entry name" value="SpoVT_AbrB"/>
    <property type="match status" value="1"/>
</dbReference>